<dbReference type="InterPro" id="IPR046089">
    <property type="entry name" value="DUF6107"/>
</dbReference>
<organism evidence="2 3">
    <name type="scientific">Paenochrobactrum glaciei</name>
    <dbReference type="NCBI Taxonomy" id="486407"/>
    <lineage>
        <taxon>Bacteria</taxon>
        <taxon>Pseudomonadati</taxon>
        <taxon>Pseudomonadota</taxon>
        <taxon>Alphaproteobacteria</taxon>
        <taxon>Hyphomicrobiales</taxon>
        <taxon>Brucellaceae</taxon>
        <taxon>Paenochrobactrum</taxon>
    </lineage>
</organism>
<protein>
    <submittedName>
        <fullName evidence="2">DUF6107 family protein</fullName>
    </submittedName>
</protein>
<dbReference type="Pfam" id="PF19602">
    <property type="entry name" value="DUF6107"/>
    <property type="match status" value="1"/>
</dbReference>
<feature type="transmembrane region" description="Helical" evidence="1">
    <location>
        <begin position="14"/>
        <end position="35"/>
    </location>
</feature>
<comment type="caution">
    <text evidence="2">The sequence shown here is derived from an EMBL/GenBank/DDBJ whole genome shotgun (WGS) entry which is preliminary data.</text>
</comment>
<feature type="transmembrane region" description="Helical" evidence="1">
    <location>
        <begin position="78"/>
        <end position="99"/>
    </location>
</feature>
<keyword evidence="1" id="KW-0472">Membrane</keyword>
<dbReference type="Proteomes" id="UP001424441">
    <property type="component" value="Unassembled WGS sequence"/>
</dbReference>
<keyword evidence="3" id="KW-1185">Reference proteome</keyword>
<proteinExistence type="predicted"/>
<keyword evidence="1" id="KW-1133">Transmembrane helix</keyword>
<sequence length="120" mass="12702">MNTLDNPVWTSETALVWIARIAGAVAGSAVSLGYMLPQGRREAAMRFAVGLICGMVFGSAAGIKIAEKFELMDSLGRAELMLMGSAVASLAAWSALGVFSRFVERLKLNLPTGGADKHEQ</sequence>
<feature type="transmembrane region" description="Helical" evidence="1">
    <location>
        <begin position="47"/>
        <end position="66"/>
    </location>
</feature>
<evidence type="ECO:0000256" key="1">
    <source>
        <dbReference type="SAM" id="Phobius"/>
    </source>
</evidence>
<dbReference type="RefSeq" id="WP_343800412.1">
    <property type="nucleotide sequence ID" value="NZ_BAAADE010000001.1"/>
</dbReference>
<gene>
    <name evidence="2" type="ORF">GCM10008943_03230</name>
</gene>
<name>A0ABN1FIM4_9HYPH</name>
<keyword evidence="1" id="KW-0812">Transmembrane</keyword>
<evidence type="ECO:0000313" key="3">
    <source>
        <dbReference type="Proteomes" id="UP001424441"/>
    </source>
</evidence>
<reference evidence="2 3" key="1">
    <citation type="journal article" date="2019" name="Int. J. Syst. Evol. Microbiol.">
        <title>The Global Catalogue of Microorganisms (GCM) 10K type strain sequencing project: providing services to taxonomists for standard genome sequencing and annotation.</title>
        <authorList>
            <consortium name="The Broad Institute Genomics Platform"/>
            <consortium name="The Broad Institute Genome Sequencing Center for Infectious Disease"/>
            <person name="Wu L."/>
            <person name="Ma J."/>
        </authorList>
    </citation>
    <scope>NUCLEOTIDE SEQUENCE [LARGE SCALE GENOMIC DNA]</scope>
    <source>
        <strain evidence="2 3">JCM 15115</strain>
    </source>
</reference>
<evidence type="ECO:0000313" key="2">
    <source>
        <dbReference type="EMBL" id="GAA0591554.1"/>
    </source>
</evidence>
<accession>A0ABN1FIM4</accession>
<dbReference type="EMBL" id="BAAADE010000001">
    <property type="protein sequence ID" value="GAA0591554.1"/>
    <property type="molecule type" value="Genomic_DNA"/>
</dbReference>